<dbReference type="Gene3D" id="3.50.50.60">
    <property type="entry name" value="FAD/NAD(P)-binding domain"/>
    <property type="match status" value="2"/>
</dbReference>
<dbReference type="InterPro" id="IPR036188">
    <property type="entry name" value="FAD/NAD-bd_sf"/>
</dbReference>
<dbReference type="GO" id="GO:0004497">
    <property type="term" value="F:monooxygenase activity"/>
    <property type="evidence" value="ECO:0007669"/>
    <property type="project" value="UniProtKB-KW"/>
</dbReference>
<evidence type="ECO:0000256" key="1">
    <source>
        <dbReference type="ARBA" id="ARBA00001974"/>
    </source>
</evidence>
<comment type="caution">
    <text evidence="8">The sequence shown here is derived from an EMBL/GenBank/DDBJ whole genome shotgun (WGS) entry which is preliminary data.</text>
</comment>
<evidence type="ECO:0000313" key="8">
    <source>
        <dbReference type="EMBL" id="MFC6239241.1"/>
    </source>
</evidence>
<comment type="similarity">
    <text evidence="2">Belongs to the FAD-binding monooxygenase family.</text>
</comment>
<dbReference type="EC" id="1.14.13.-" evidence="8"/>
<dbReference type="EMBL" id="JBHSTI010000009">
    <property type="protein sequence ID" value="MFC6239241.1"/>
    <property type="molecule type" value="Genomic_DNA"/>
</dbReference>
<evidence type="ECO:0000256" key="4">
    <source>
        <dbReference type="ARBA" id="ARBA00022827"/>
    </source>
</evidence>
<evidence type="ECO:0000256" key="6">
    <source>
        <dbReference type="ARBA" id="ARBA00023002"/>
    </source>
</evidence>
<comment type="cofactor">
    <cofactor evidence="1">
        <name>FAD</name>
        <dbReference type="ChEBI" id="CHEBI:57692"/>
    </cofactor>
</comment>
<reference evidence="9" key="1">
    <citation type="journal article" date="2019" name="Int. J. Syst. Evol. Microbiol.">
        <title>The Global Catalogue of Microorganisms (GCM) 10K type strain sequencing project: providing services to taxonomists for standard genome sequencing and annotation.</title>
        <authorList>
            <consortium name="The Broad Institute Genomics Platform"/>
            <consortium name="The Broad Institute Genome Sequencing Center for Infectious Disease"/>
            <person name="Wu L."/>
            <person name="Ma J."/>
        </authorList>
    </citation>
    <scope>NUCLEOTIDE SEQUENCE [LARGE SCALE GENOMIC DNA]</scope>
    <source>
        <strain evidence="9">CGMCC 4.7317</strain>
    </source>
</reference>
<gene>
    <name evidence="8" type="ORF">ACFQGU_15280</name>
</gene>
<dbReference type="PRINTS" id="PR00411">
    <property type="entry name" value="PNDRDTASEI"/>
</dbReference>
<accession>A0ABW1T3C6</accession>
<keyword evidence="6 8" id="KW-0560">Oxidoreductase</keyword>
<evidence type="ECO:0000313" key="9">
    <source>
        <dbReference type="Proteomes" id="UP001596138"/>
    </source>
</evidence>
<keyword evidence="4" id="KW-0274">FAD</keyword>
<dbReference type="InterPro" id="IPR050775">
    <property type="entry name" value="FAD-binding_Monooxygenases"/>
</dbReference>
<dbReference type="SUPFAM" id="SSF51905">
    <property type="entry name" value="FAD/NAD(P)-binding domain"/>
    <property type="match status" value="2"/>
</dbReference>
<dbReference type="PANTHER" id="PTHR43098">
    <property type="entry name" value="L-ORNITHINE N(5)-MONOOXYGENASE-RELATED"/>
    <property type="match status" value="1"/>
</dbReference>
<organism evidence="8 9">
    <name type="scientific">Longivirga aurantiaca</name>
    <dbReference type="NCBI Taxonomy" id="1837743"/>
    <lineage>
        <taxon>Bacteria</taxon>
        <taxon>Bacillati</taxon>
        <taxon>Actinomycetota</taxon>
        <taxon>Actinomycetes</taxon>
        <taxon>Sporichthyales</taxon>
        <taxon>Sporichthyaceae</taxon>
        <taxon>Longivirga</taxon>
    </lineage>
</organism>
<name>A0ABW1T3C6_9ACTN</name>
<proteinExistence type="inferred from homology"/>
<evidence type="ECO:0000256" key="5">
    <source>
        <dbReference type="ARBA" id="ARBA00022857"/>
    </source>
</evidence>
<dbReference type="RefSeq" id="WP_386768355.1">
    <property type="nucleotide sequence ID" value="NZ_JBHSTI010000009.1"/>
</dbReference>
<dbReference type="Proteomes" id="UP001596138">
    <property type="component" value="Unassembled WGS sequence"/>
</dbReference>
<protein>
    <submittedName>
        <fullName evidence="8">Flavin-containing monooxygenase</fullName>
        <ecNumber evidence="8">1.14.13.-</ecNumber>
    </submittedName>
</protein>
<dbReference type="Pfam" id="PF13738">
    <property type="entry name" value="Pyr_redox_3"/>
    <property type="match status" value="1"/>
</dbReference>
<evidence type="ECO:0000256" key="2">
    <source>
        <dbReference type="ARBA" id="ARBA00010139"/>
    </source>
</evidence>
<keyword evidence="9" id="KW-1185">Reference proteome</keyword>
<keyword evidence="5" id="KW-0521">NADP</keyword>
<sequence>MTTQPTQSTDYDAIVIGAGPVGLYQLHLLRERGLSVRTLEAGSGVGGAWYWNRYPGARLDSESYTYQYFFNQELLDEWSWSEEFVTQPELERYYNFVADKLDLRPSIDFDTRVVSTVFDESTHRWTLATEDGRAYTAKYVVAATGILSVPYTPAIEGLDSFQGRMLHTAVWPHEPQSFDGRRVAVIGTGSTGIQIIQALGPVVGELTVFQRSANWATPLNNSPISAERMAELRAAYPDIRDRTQSTSQCFNIESLTEGALDVSEEERRAHFEKLWNMPGLVFLTHNFADVMINEEANDTVVAYLTEKIKQRVNDPEVARKLIPDHRFGQKRPPLEVGYYEVFNQDNVELVNLGEEAILRVTATGIQTTERHLEFDDIILATGFDALAGSFNKLGIVGSGGVALEDWWSDGPRTYLGLTVHHFPNLFMVGPQGVGGNFPASAKGPVDWITQTIADAESDGVARIEATHSAEQEWVDMINATLQITVLKDAQSWITGHNIPGKVKTNFTAYLMPMFMYKDKLASVRANGYEGFDRQASADAPS</sequence>
<evidence type="ECO:0000256" key="3">
    <source>
        <dbReference type="ARBA" id="ARBA00022630"/>
    </source>
</evidence>
<keyword evidence="3" id="KW-0285">Flavoprotein</keyword>
<evidence type="ECO:0000256" key="7">
    <source>
        <dbReference type="ARBA" id="ARBA00023033"/>
    </source>
</evidence>
<keyword evidence="7 8" id="KW-0503">Monooxygenase</keyword>
<dbReference type="PANTHER" id="PTHR43098:SF3">
    <property type="entry name" value="L-ORNITHINE N(5)-MONOOXYGENASE-RELATED"/>
    <property type="match status" value="1"/>
</dbReference>